<name>A0A1C6HAD9_9FIRM</name>
<protein>
    <submittedName>
        <fullName evidence="1">Uncharacterized protein</fullName>
    </submittedName>
</protein>
<accession>A0A1C6HAD9</accession>
<proteinExistence type="predicted"/>
<reference evidence="1" key="1">
    <citation type="submission" date="2015-09" db="EMBL/GenBank/DDBJ databases">
        <authorList>
            <consortium name="Pathogen Informatics"/>
        </authorList>
    </citation>
    <scope>NUCLEOTIDE SEQUENCE</scope>
    <source>
        <strain evidence="1">2789STDY5834896</strain>
    </source>
</reference>
<evidence type="ECO:0000313" key="1">
    <source>
        <dbReference type="EMBL" id="SCJ54255.1"/>
    </source>
</evidence>
<organism evidence="1">
    <name type="scientific">uncultured Anaerotruncus sp</name>
    <dbReference type="NCBI Taxonomy" id="905011"/>
    <lineage>
        <taxon>Bacteria</taxon>
        <taxon>Bacillati</taxon>
        <taxon>Bacillota</taxon>
        <taxon>Clostridia</taxon>
        <taxon>Eubacteriales</taxon>
        <taxon>Oscillospiraceae</taxon>
        <taxon>Anaerotruncus</taxon>
        <taxon>environmental samples</taxon>
    </lineage>
</organism>
<gene>
    <name evidence="1" type="ORF">SAMEA3545359_00748</name>
</gene>
<dbReference type="EMBL" id="FMHG01000001">
    <property type="protein sequence ID" value="SCJ54255.1"/>
    <property type="molecule type" value="Genomic_DNA"/>
</dbReference>
<dbReference type="AlphaFoldDB" id="A0A1C6HAD9"/>
<sequence length="48" mass="5298">MGEQNAQQYEIAPLTPQEALTIGEVERQIADVLGNELILIAYRKKGGQ</sequence>